<evidence type="ECO:0000259" key="1">
    <source>
        <dbReference type="Pfam" id="PF02195"/>
    </source>
</evidence>
<proteinExistence type="predicted"/>
<accession>A0ABS4HRE0</accession>
<keyword evidence="3" id="KW-1185">Reference proteome</keyword>
<comment type="caution">
    <text evidence="2">The sequence shown here is derived from an EMBL/GenBank/DDBJ whole genome shotgun (WGS) entry which is preliminary data.</text>
</comment>
<sequence>MNISGETFGLAKNGAFFVKGEKRWRAAQEAGLTELICVVVESSDEESKLNG</sequence>
<dbReference type="Pfam" id="PF02195">
    <property type="entry name" value="ParB_N"/>
    <property type="match status" value="1"/>
</dbReference>
<organism evidence="2 3">
    <name type="scientific">Paenibacillus aceris</name>
    <dbReference type="NCBI Taxonomy" id="869555"/>
    <lineage>
        <taxon>Bacteria</taxon>
        <taxon>Bacillati</taxon>
        <taxon>Bacillota</taxon>
        <taxon>Bacilli</taxon>
        <taxon>Bacillales</taxon>
        <taxon>Paenibacillaceae</taxon>
        <taxon>Paenibacillus</taxon>
    </lineage>
</organism>
<evidence type="ECO:0000313" key="2">
    <source>
        <dbReference type="EMBL" id="MBP1961184.1"/>
    </source>
</evidence>
<dbReference type="InterPro" id="IPR003115">
    <property type="entry name" value="ParB_N"/>
</dbReference>
<dbReference type="SUPFAM" id="SSF110849">
    <property type="entry name" value="ParB/Sulfiredoxin"/>
    <property type="match status" value="1"/>
</dbReference>
<gene>
    <name evidence="2" type="ORF">J2Z65_000378</name>
</gene>
<dbReference type="EMBL" id="JAGGKV010000001">
    <property type="protein sequence ID" value="MBP1961184.1"/>
    <property type="molecule type" value="Genomic_DNA"/>
</dbReference>
<evidence type="ECO:0000313" key="3">
    <source>
        <dbReference type="Proteomes" id="UP001519344"/>
    </source>
</evidence>
<dbReference type="InterPro" id="IPR036086">
    <property type="entry name" value="ParB/Sulfiredoxin_sf"/>
</dbReference>
<feature type="domain" description="ParB-like N-terminal" evidence="1">
    <location>
        <begin position="17"/>
        <end position="47"/>
    </location>
</feature>
<dbReference type="Gene3D" id="3.90.1530.10">
    <property type="entry name" value="Conserved hypothetical protein from pyrococcus furiosus pfu- 392566-001, ParB domain"/>
    <property type="match status" value="1"/>
</dbReference>
<protein>
    <recommendedName>
        <fullName evidence="1">ParB-like N-terminal domain-containing protein</fullName>
    </recommendedName>
</protein>
<name>A0ABS4HRE0_9BACL</name>
<dbReference type="Proteomes" id="UP001519344">
    <property type="component" value="Unassembled WGS sequence"/>
</dbReference>
<reference evidence="2 3" key="1">
    <citation type="submission" date="2021-03" db="EMBL/GenBank/DDBJ databases">
        <title>Genomic Encyclopedia of Type Strains, Phase IV (KMG-IV): sequencing the most valuable type-strain genomes for metagenomic binning, comparative biology and taxonomic classification.</title>
        <authorList>
            <person name="Goeker M."/>
        </authorList>
    </citation>
    <scope>NUCLEOTIDE SEQUENCE [LARGE SCALE GENOMIC DNA]</scope>
    <source>
        <strain evidence="2 3">DSM 24950</strain>
    </source>
</reference>
<dbReference type="RefSeq" id="WP_167064262.1">
    <property type="nucleotide sequence ID" value="NZ_JAAOZR010000031.1"/>
</dbReference>